<accession>A0A6S6ZHP0</accession>
<dbReference type="PRINTS" id="PR00111">
    <property type="entry name" value="ABHYDROLASE"/>
</dbReference>
<dbReference type="InterPro" id="IPR050266">
    <property type="entry name" value="AB_hydrolase_sf"/>
</dbReference>
<protein>
    <submittedName>
        <fullName evidence="2">(E)-2-((N-methylformamido)methylene)succinate hydrolase</fullName>
        <ecNumber evidence="2">3.5.1.-</ecNumber>
    </submittedName>
</protein>
<dbReference type="EMBL" id="CADIJX010000003">
    <property type="protein sequence ID" value="CAB3648872.1"/>
    <property type="molecule type" value="Genomic_DNA"/>
</dbReference>
<dbReference type="InterPro" id="IPR029058">
    <property type="entry name" value="AB_hydrolase_fold"/>
</dbReference>
<reference evidence="2 3" key="1">
    <citation type="submission" date="2020-04" db="EMBL/GenBank/DDBJ databases">
        <authorList>
            <person name="De Canck E."/>
        </authorList>
    </citation>
    <scope>NUCLEOTIDE SEQUENCE [LARGE SCALE GENOMIC DNA]</scope>
    <source>
        <strain evidence="2 3">LMG 3431</strain>
    </source>
</reference>
<dbReference type="GO" id="GO:0016787">
    <property type="term" value="F:hydrolase activity"/>
    <property type="evidence" value="ECO:0007669"/>
    <property type="project" value="UniProtKB-KW"/>
</dbReference>
<organism evidence="2 3">
    <name type="scientific">Achromobacter pestifer</name>
    <dbReference type="NCBI Taxonomy" id="1353889"/>
    <lineage>
        <taxon>Bacteria</taxon>
        <taxon>Pseudomonadati</taxon>
        <taxon>Pseudomonadota</taxon>
        <taxon>Betaproteobacteria</taxon>
        <taxon>Burkholderiales</taxon>
        <taxon>Alcaligenaceae</taxon>
        <taxon>Achromobacter</taxon>
    </lineage>
</organism>
<dbReference type="Proteomes" id="UP000494108">
    <property type="component" value="Unassembled WGS sequence"/>
</dbReference>
<dbReference type="RefSeq" id="WP_175174987.1">
    <property type="nucleotide sequence ID" value="NZ_CADIJX010000003.1"/>
</dbReference>
<proteinExistence type="predicted"/>
<keyword evidence="3" id="KW-1185">Reference proteome</keyword>
<feature type="domain" description="AB hydrolase-1" evidence="1">
    <location>
        <begin position="13"/>
        <end position="241"/>
    </location>
</feature>
<name>A0A6S6ZHP0_9BURK</name>
<dbReference type="PANTHER" id="PTHR43798">
    <property type="entry name" value="MONOACYLGLYCEROL LIPASE"/>
    <property type="match status" value="1"/>
</dbReference>
<dbReference type="InterPro" id="IPR000073">
    <property type="entry name" value="AB_hydrolase_1"/>
</dbReference>
<gene>
    <name evidence="2" type="primary">tgnD</name>
    <name evidence="2" type="ORF">LMG3431_02697</name>
</gene>
<evidence type="ECO:0000313" key="3">
    <source>
        <dbReference type="Proteomes" id="UP000494108"/>
    </source>
</evidence>
<dbReference type="SUPFAM" id="SSF53474">
    <property type="entry name" value="alpha/beta-Hydrolases"/>
    <property type="match status" value="1"/>
</dbReference>
<keyword evidence="2" id="KW-0378">Hydrolase</keyword>
<evidence type="ECO:0000259" key="1">
    <source>
        <dbReference type="Pfam" id="PF00561"/>
    </source>
</evidence>
<sequence length="261" mass="28020">MSIQRQRSGRGEPLVLLHGVGLDHTLWNDLAPLLEPHFDVLRYDLLGHGAAPAIEGRAGIRDFIAQLDAELDLAGWPQANLLGYSMGGLVAGAYAAARPSRVSRLILLSTVFQRTPDEVRAVTARLAAAATQDPQAAAAISLERWFTPEFQAARPERVASIGQRLINNDRANFLAAYRLFAEGDTILAQAAPAIERPTLAMTGSEDVGSTPRMTRDLAQALPNARAQVVPGQRHMLPVEDPAIVALALQGFLLPQDAESSA</sequence>
<dbReference type="EC" id="3.5.1.-" evidence="2"/>
<evidence type="ECO:0000313" key="2">
    <source>
        <dbReference type="EMBL" id="CAB3648872.1"/>
    </source>
</evidence>
<dbReference type="Pfam" id="PF00561">
    <property type="entry name" value="Abhydrolase_1"/>
    <property type="match status" value="1"/>
</dbReference>
<dbReference type="Gene3D" id="3.40.50.1820">
    <property type="entry name" value="alpha/beta hydrolase"/>
    <property type="match status" value="1"/>
</dbReference>
<dbReference type="AlphaFoldDB" id="A0A6S6ZHP0"/>